<evidence type="ECO:0000313" key="3">
    <source>
        <dbReference type="EMBL" id="EID76284.1"/>
    </source>
</evidence>
<evidence type="ECO:0000256" key="1">
    <source>
        <dbReference type="SAM" id="SignalP"/>
    </source>
</evidence>
<dbReference type="Proteomes" id="UP000006447">
    <property type="component" value="Unassembled WGS sequence"/>
</dbReference>
<evidence type="ECO:0000259" key="2">
    <source>
        <dbReference type="Pfam" id="PF26059"/>
    </source>
</evidence>
<feature type="signal peptide" evidence="1">
    <location>
        <begin position="1"/>
        <end position="26"/>
    </location>
</feature>
<comment type="caution">
    <text evidence="3">The sequence shown here is derived from an EMBL/GenBank/DDBJ whole genome shotgun (WGS) entry which is preliminary data.</text>
</comment>
<feature type="chain" id="PRO_5003636191" description="DUF8020 domain-containing protein" evidence="1">
    <location>
        <begin position="27"/>
        <end position="220"/>
    </location>
</feature>
<reference evidence="3 4" key="1">
    <citation type="journal article" date="2012" name="J. Bacteriol.">
        <title>Draft genome sequence of the nitrophenol-degrading actinomycete Rhodococcus imtechensis RKJ300.</title>
        <authorList>
            <person name="Vikram S."/>
            <person name="Kumar S."/>
            <person name="Subramanian S."/>
            <person name="Raghava G.P."/>
        </authorList>
    </citation>
    <scope>NUCLEOTIDE SEQUENCE [LARGE SCALE GENOMIC DNA]</scope>
    <source>
        <strain evidence="3 4">RKJ300</strain>
    </source>
</reference>
<proteinExistence type="predicted"/>
<name>I0WIR8_RHOOP</name>
<evidence type="ECO:0000313" key="4">
    <source>
        <dbReference type="Proteomes" id="UP000006447"/>
    </source>
</evidence>
<dbReference type="InterPro" id="IPR058333">
    <property type="entry name" value="DUF8020"/>
</dbReference>
<dbReference type="PATRIC" id="fig|1165867.3.peg.5485"/>
<accession>I0WIR8</accession>
<dbReference type="AlphaFoldDB" id="I0WIR8"/>
<keyword evidence="1" id="KW-0732">Signal</keyword>
<gene>
    <name evidence="3" type="ORF">W59_26831</name>
</gene>
<dbReference type="Pfam" id="PF26059">
    <property type="entry name" value="DUF8020"/>
    <property type="match status" value="1"/>
</dbReference>
<feature type="domain" description="DUF8020" evidence="2">
    <location>
        <begin position="37"/>
        <end position="109"/>
    </location>
</feature>
<protein>
    <recommendedName>
        <fullName evidence="2">DUF8020 domain-containing protein</fullName>
    </recommendedName>
</protein>
<dbReference type="EMBL" id="AJJH01000143">
    <property type="protein sequence ID" value="EID76284.1"/>
    <property type="molecule type" value="Genomic_DNA"/>
</dbReference>
<sequence length="220" mass="21794">MKFRKLAALATVVIGALGVSAGTAYAGPAPLPAENSINYEAKLEDKSVVTTIDVGAFKVSGDGKTVELQDAKGEAVVSLPLAYQLGDLQFPFDKKVSEDGKSLTLTPVTDPAKATPIAATGLVLQDVASIEENSAAQSNFATQLGLATAVGGLAGTIIGAAAGGFGFLGGPVGLVSVPTGAAIGAILGTIVVGGPTLVVAGVDFLNTLNAAPGTTMWAKK</sequence>
<organism evidence="3 4">
    <name type="scientific">Rhodococcus opacus RKJ300 = JCM 13270</name>
    <dbReference type="NCBI Taxonomy" id="1165867"/>
    <lineage>
        <taxon>Bacteria</taxon>
        <taxon>Bacillati</taxon>
        <taxon>Actinomycetota</taxon>
        <taxon>Actinomycetes</taxon>
        <taxon>Mycobacteriales</taxon>
        <taxon>Nocardiaceae</taxon>
        <taxon>Rhodococcus</taxon>
    </lineage>
</organism>
<dbReference type="RefSeq" id="WP_007299804.1">
    <property type="nucleotide sequence ID" value="NZ_AJJH01000143.1"/>
</dbReference>